<comment type="caution">
    <text evidence="1">The sequence shown here is derived from an EMBL/GenBank/DDBJ whole genome shotgun (WGS) entry which is preliminary data.</text>
</comment>
<name>A0A9D1QH97_9STAP</name>
<protein>
    <submittedName>
        <fullName evidence="1">Uncharacterized protein</fullName>
    </submittedName>
</protein>
<dbReference type="EMBL" id="DXHR01000020">
    <property type="protein sequence ID" value="HIW12756.1"/>
    <property type="molecule type" value="Genomic_DNA"/>
</dbReference>
<gene>
    <name evidence="1" type="ORF">H9891_06290</name>
</gene>
<sequence>MFSTDRISADLRMEEYKKIAESYSHISQSKKDVKAKKSFFSRIFNRKTA</sequence>
<evidence type="ECO:0000313" key="1">
    <source>
        <dbReference type="EMBL" id="HIW12756.1"/>
    </source>
</evidence>
<organism evidence="1 2">
    <name type="scientific">Candidatus Salinicoccus stercoripullorum</name>
    <dbReference type="NCBI Taxonomy" id="2838756"/>
    <lineage>
        <taxon>Bacteria</taxon>
        <taxon>Bacillati</taxon>
        <taxon>Bacillota</taxon>
        <taxon>Bacilli</taxon>
        <taxon>Bacillales</taxon>
        <taxon>Staphylococcaceae</taxon>
        <taxon>Salinicoccus</taxon>
    </lineage>
</organism>
<dbReference type="Proteomes" id="UP000823989">
    <property type="component" value="Unassembled WGS sequence"/>
</dbReference>
<reference evidence="1" key="1">
    <citation type="journal article" date="2021" name="PeerJ">
        <title>Extensive microbial diversity within the chicken gut microbiome revealed by metagenomics and culture.</title>
        <authorList>
            <person name="Gilroy R."/>
            <person name="Ravi A."/>
            <person name="Getino M."/>
            <person name="Pursley I."/>
            <person name="Horton D.L."/>
            <person name="Alikhan N.F."/>
            <person name="Baker D."/>
            <person name="Gharbi K."/>
            <person name="Hall N."/>
            <person name="Watson M."/>
            <person name="Adriaenssens E.M."/>
            <person name="Foster-Nyarko E."/>
            <person name="Jarju S."/>
            <person name="Secka A."/>
            <person name="Antonio M."/>
            <person name="Oren A."/>
            <person name="Chaudhuri R.R."/>
            <person name="La Ragione R."/>
            <person name="Hildebrand F."/>
            <person name="Pallen M.J."/>
        </authorList>
    </citation>
    <scope>NUCLEOTIDE SEQUENCE</scope>
    <source>
        <strain evidence="1">ChiHjej13B12-752</strain>
    </source>
</reference>
<proteinExistence type="predicted"/>
<dbReference type="AlphaFoldDB" id="A0A9D1QH97"/>
<accession>A0A9D1QH97</accession>
<evidence type="ECO:0000313" key="2">
    <source>
        <dbReference type="Proteomes" id="UP000823989"/>
    </source>
</evidence>
<reference evidence="1" key="2">
    <citation type="submission" date="2021-04" db="EMBL/GenBank/DDBJ databases">
        <authorList>
            <person name="Gilroy R."/>
        </authorList>
    </citation>
    <scope>NUCLEOTIDE SEQUENCE</scope>
    <source>
        <strain evidence="1">ChiHjej13B12-752</strain>
    </source>
</reference>